<dbReference type="RefSeq" id="XP_040654042.1">
    <property type="nucleotide sequence ID" value="XM_040803938.1"/>
</dbReference>
<dbReference type="GeneID" id="63719293"/>
<comment type="caution">
    <text evidence="1">The sequence shown here is derived from an EMBL/GenBank/DDBJ whole genome shotgun (WGS) entry which is preliminary data.</text>
</comment>
<protein>
    <submittedName>
        <fullName evidence="1">Uncharacterized protein</fullName>
    </submittedName>
</protein>
<sequence length="143" mass="15231">MPSTTPVNNCAGTDDYGAPAGESCGWSPPHTYDLGPIAVGWNIGDCRPDSQRRILTIVTNILSTWSFLPPLHLLYFPLSPFPSRPRLPVASAHPVLPYPLPSSSQLPGLASASAAPCPIPPFVNLGLGHPVKPWHKRLGRAAP</sequence>
<dbReference type="Proteomes" id="UP000076580">
    <property type="component" value="Chromosome 03"/>
</dbReference>
<evidence type="ECO:0000313" key="2">
    <source>
        <dbReference type="Proteomes" id="UP000076580"/>
    </source>
</evidence>
<accession>A0A151GC71</accession>
<dbReference type="AlphaFoldDB" id="A0A151GC71"/>
<proteinExistence type="predicted"/>
<dbReference type="EMBL" id="LAYC01000003">
    <property type="protein sequence ID" value="KYK54690.1"/>
    <property type="molecule type" value="Genomic_DNA"/>
</dbReference>
<dbReference type="InParanoid" id="A0A151GC71"/>
<organism evidence="1 2">
    <name type="scientific">Drechmeria coniospora</name>
    <name type="common">Nematophagous fungus</name>
    <name type="synonym">Meria coniospora</name>
    <dbReference type="NCBI Taxonomy" id="98403"/>
    <lineage>
        <taxon>Eukaryota</taxon>
        <taxon>Fungi</taxon>
        <taxon>Dikarya</taxon>
        <taxon>Ascomycota</taxon>
        <taxon>Pezizomycotina</taxon>
        <taxon>Sordariomycetes</taxon>
        <taxon>Hypocreomycetidae</taxon>
        <taxon>Hypocreales</taxon>
        <taxon>Ophiocordycipitaceae</taxon>
        <taxon>Drechmeria</taxon>
    </lineage>
</organism>
<name>A0A151GC71_DRECN</name>
<evidence type="ECO:0000313" key="1">
    <source>
        <dbReference type="EMBL" id="KYK54690.1"/>
    </source>
</evidence>
<reference evidence="1 2" key="1">
    <citation type="journal article" date="2016" name="Sci. Rep.">
        <title>Insights into Adaptations to a Near-Obligate Nematode Endoparasitic Lifestyle from the Finished Genome of Drechmeria coniospora.</title>
        <authorList>
            <person name="Zhang L."/>
            <person name="Zhou Z."/>
            <person name="Guo Q."/>
            <person name="Fokkens L."/>
            <person name="Miskei M."/>
            <person name="Pocsi I."/>
            <person name="Zhang W."/>
            <person name="Chen M."/>
            <person name="Wang L."/>
            <person name="Sun Y."/>
            <person name="Donzelli B.G."/>
            <person name="Gibson D.M."/>
            <person name="Nelson D.R."/>
            <person name="Luo J.G."/>
            <person name="Rep M."/>
            <person name="Liu H."/>
            <person name="Yang S."/>
            <person name="Wang J."/>
            <person name="Krasnoff S.B."/>
            <person name="Xu Y."/>
            <person name="Molnar I."/>
            <person name="Lin M."/>
        </authorList>
    </citation>
    <scope>NUCLEOTIDE SEQUENCE [LARGE SCALE GENOMIC DNA]</scope>
    <source>
        <strain evidence="1 2">ARSEF 6962</strain>
    </source>
</reference>
<gene>
    <name evidence="1" type="ORF">DCS_06650</name>
</gene>
<keyword evidence="2" id="KW-1185">Reference proteome</keyword>